<dbReference type="SUPFAM" id="SSF54211">
    <property type="entry name" value="Ribosomal protein S5 domain 2-like"/>
    <property type="match status" value="1"/>
</dbReference>
<keyword evidence="5" id="KW-0547">Nucleotide-binding</keyword>
<evidence type="ECO:0000256" key="9">
    <source>
        <dbReference type="ARBA" id="ARBA00023235"/>
    </source>
</evidence>
<dbReference type="SMART" id="SM00433">
    <property type="entry name" value="TOP2c"/>
    <property type="match status" value="1"/>
</dbReference>
<dbReference type="Proteomes" id="UP000252008">
    <property type="component" value="Unassembled WGS sequence"/>
</dbReference>
<evidence type="ECO:0000256" key="5">
    <source>
        <dbReference type="ARBA" id="ARBA00022741"/>
    </source>
</evidence>
<dbReference type="InterPro" id="IPR013760">
    <property type="entry name" value="Topo_IIA-like_dom_sf"/>
</dbReference>
<dbReference type="SUPFAM" id="SSF56719">
    <property type="entry name" value="Type II DNA topoisomerase"/>
    <property type="match status" value="1"/>
</dbReference>
<dbReference type="InterPro" id="IPR013759">
    <property type="entry name" value="Topo_IIA_B_C"/>
</dbReference>
<keyword evidence="8" id="KW-0238">DNA-binding</keyword>
<dbReference type="InterPro" id="IPR036890">
    <property type="entry name" value="HATPase_C_sf"/>
</dbReference>
<name>A0A375YE92_MYCPF</name>
<dbReference type="InterPro" id="IPR003594">
    <property type="entry name" value="HATPase_dom"/>
</dbReference>
<keyword evidence="6" id="KW-0067">ATP-binding</keyword>
<evidence type="ECO:0000313" key="11">
    <source>
        <dbReference type="EMBL" id="SRX79437.1"/>
    </source>
</evidence>
<dbReference type="Gene3D" id="3.30.230.10">
    <property type="match status" value="1"/>
</dbReference>
<comment type="similarity">
    <text evidence="3">Belongs to the type II topoisomerase GyrB family.</text>
</comment>
<evidence type="ECO:0000256" key="2">
    <source>
        <dbReference type="ARBA" id="ARBA00001946"/>
    </source>
</evidence>
<keyword evidence="7" id="KW-0799">Topoisomerase</keyword>
<dbReference type="SUPFAM" id="SSF55874">
    <property type="entry name" value="ATPase domain of HSP90 chaperone/DNA topoisomerase II/histidine kinase"/>
    <property type="match status" value="1"/>
</dbReference>
<dbReference type="GO" id="GO:0003677">
    <property type="term" value="F:DNA binding"/>
    <property type="evidence" value="ECO:0007669"/>
    <property type="project" value="UniProtKB-KW"/>
</dbReference>
<dbReference type="Gene3D" id="3.40.50.670">
    <property type="match status" value="1"/>
</dbReference>
<dbReference type="GO" id="GO:0006265">
    <property type="term" value="P:DNA topological change"/>
    <property type="evidence" value="ECO:0007669"/>
    <property type="project" value="InterPro"/>
</dbReference>
<dbReference type="Gene3D" id="3.30.565.10">
    <property type="entry name" value="Histidine kinase-like ATPase, C-terminal domain"/>
    <property type="match status" value="1"/>
</dbReference>
<dbReference type="AlphaFoldDB" id="A0A375YE92"/>
<dbReference type="PRINTS" id="PR00418">
    <property type="entry name" value="TPI2FAMILY"/>
</dbReference>
<evidence type="ECO:0000256" key="1">
    <source>
        <dbReference type="ARBA" id="ARBA00000185"/>
    </source>
</evidence>
<evidence type="ECO:0000256" key="7">
    <source>
        <dbReference type="ARBA" id="ARBA00023029"/>
    </source>
</evidence>
<proteinExistence type="inferred from homology"/>
<organism evidence="11 12">
    <name type="scientific">Mycolicibacterium parafortuitum</name>
    <name type="common">Mycobacterium parafortuitum</name>
    <dbReference type="NCBI Taxonomy" id="39692"/>
    <lineage>
        <taxon>Bacteria</taxon>
        <taxon>Bacillati</taxon>
        <taxon>Actinomycetota</taxon>
        <taxon>Actinomycetes</taxon>
        <taxon>Mycobacteriales</taxon>
        <taxon>Mycobacteriaceae</taxon>
        <taxon>Mycolicibacterium</taxon>
    </lineage>
</organism>
<dbReference type="EMBL" id="UEGS01000001">
    <property type="protein sequence ID" value="SRX79437.1"/>
    <property type="molecule type" value="Genomic_DNA"/>
</dbReference>
<dbReference type="Pfam" id="PF02518">
    <property type="entry name" value="HATPase_c"/>
    <property type="match status" value="1"/>
</dbReference>
<dbReference type="Pfam" id="PF00986">
    <property type="entry name" value="DNA_gyraseB_C"/>
    <property type="match status" value="1"/>
</dbReference>
<dbReference type="InterPro" id="IPR018522">
    <property type="entry name" value="TopoIIA_CS"/>
</dbReference>
<evidence type="ECO:0000259" key="10">
    <source>
        <dbReference type="PROSITE" id="PS50880"/>
    </source>
</evidence>
<dbReference type="InterPro" id="IPR001241">
    <property type="entry name" value="Topo_IIA"/>
</dbReference>
<dbReference type="InterPro" id="IPR013506">
    <property type="entry name" value="Topo_IIA_bsu_dom2"/>
</dbReference>
<dbReference type="InterPro" id="IPR014721">
    <property type="entry name" value="Ribsml_uS5_D2-typ_fold_subgr"/>
</dbReference>
<dbReference type="PROSITE" id="PS00177">
    <property type="entry name" value="TOPOISOMERASE_II"/>
    <property type="match status" value="1"/>
</dbReference>
<dbReference type="PROSITE" id="PS50880">
    <property type="entry name" value="TOPRIM"/>
    <property type="match status" value="1"/>
</dbReference>
<keyword evidence="12" id="KW-1185">Reference proteome</keyword>
<dbReference type="PANTHER" id="PTHR45866">
    <property type="entry name" value="DNA GYRASE/TOPOISOMERASE SUBUNIT B"/>
    <property type="match status" value="1"/>
</dbReference>
<dbReference type="Pfam" id="PF01751">
    <property type="entry name" value="Toprim"/>
    <property type="match status" value="1"/>
</dbReference>
<protein>
    <recommendedName>
        <fullName evidence="4">DNA topoisomerase (ATP-hydrolyzing)</fullName>
        <ecNumber evidence="4">5.6.2.2</ecNumber>
    </recommendedName>
</protein>
<sequence length="686" mass="72964">MEKTPDVSYTAADITELDDVQHTRLRPAVNLGLDVLNTALRELIDNAVEEVADPSHGGSTVTITLHADGSVSVADDGRGLPVDTDPTTGKNGIVKTLGTARAGGKFSAHTDATSTGAGLNGIGAAAAVFISARTDVTVHRDGKTYVQCFGRGYPGVFEDTDERGFDADAPFSRNDTQKLRGVGNRKPKLHGTTVRILFDPSVVPDSTVDIGEVLLRAHAAARMSPGVRLVVVDEGWPGDEIPPALLEPFDGPWGTDTLLDLMCTAAGTPAPGVRAIVEGRGEYTTGRGPTPFRWSLTAGPAEPATVAAFCNTVRTPGGGSHLTAAIKGLSEALADRASRIRDLGLAKGEEGPEPQDFAAVTALAVDTRAPDVSWDSQAKTAVSSRSLNLAMAPDVARSVTVWAANPANNDTVTLWTKLALESARARRSAEGAKARSRAASKAKGLGTNLSLPPKLLPSRETGRGSGAELFLCEGDSALGTIKAARDATFQAAFPLKGKPPNVYGFALSKARAKDEFDSIERILGCGVRDNCDPELCRYDRILFASDADPDGGNINSSLISMFLDFYRPLVEAGMVFVTLPPLFVVKNGDERIYCQDESERDAAVAQLKATSKKRVEVQRNKGLGEMDADDFWNTVLDPHRRTVIRVHPDDADRKLHHTLFGGPPEGRRTWMAEIAARVDTASLDLD</sequence>
<dbReference type="PANTHER" id="PTHR45866:SF1">
    <property type="entry name" value="DNA GYRASE SUBUNIT B, MITOCHONDRIAL"/>
    <property type="match status" value="1"/>
</dbReference>
<comment type="catalytic activity">
    <reaction evidence="1">
        <text>ATP-dependent breakage, passage and rejoining of double-stranded DNA.</text>
        <dbReference type="EC" id="5.6.2.2"/>
    </reaction>
</comment>
<dbReference type="SMART" id="SM00387">
    <property type="entry name" value="HATPase_c"/>
    <property type="match status" value="1"/>
</dbReference>
<dbReference type="InterPro" id="IPR002288">
    <property type="entry name" value="DNA_gyrase_B_C"/>
</dbReference>
<dbReference type="EC" id="5.6.2.2" evidence="4"/>
<dbReference type="GO" id="GO:0005524">
    <property type="term" value="F:ATP binding"/>
    <property type="evidence" value="ECO:0007669"/>
    <property type="project" value="UniProtKB-KW"/>
</dbReference>
<dbReference type="Pfam" id="PF00204">
    <property type="entry name" value="DNA_gyraseB"/>
    <property type="match status" value="1"/>
</dbReference>
<evidence type="ECO:0000256" key="8">
    <source>
        <dbReference type="ARBA" id="ARBA00023125"/>
    </source>
</evidence>
<reference evidence="11 12" key="1">
    <citation type="submission" date="2018-05" db="EMBL/GenBank/DDBJ databases">
        <authorList>
            <consortium name="IHU Genomes"/>
        </authorList>
    </citation>
    <scope>NUCLEOTIDE SEQUENCE [LARGE SCALE GENOMIC DNA]</scope>
    <source>
        <strain evidence="11 12">P7335</strain>
    </source>
</reference>
<gene>
    <name evidence="11" type="ORF">MPP7335_01174</name>
</gene>
<dbReference type="STRING" id="39692.BST38_12190"/>
<evidence type="ECO:0000256" key="3">
    <source>
        <dbReference type="ARBA" id="ARBA00010708"/>
    </source>
</evidence>
<comment type="cofactor">
    <cofactor evidence="2">
        <name>Mg(2+)</name>
        <dbReference type="ChEBI" id="CHEBI:18420"/>
    </cofactor>
</comment>
<dbReference type="InterPro" id="IPR006171">
    <property type="entry name" value="TOPRIM_dom"/>
</dbReference>
<feature type="domain" description="Toprim" evidence="10">
    <location>
        <begin position="467"/>
        <end position="581"/>
    </location>
</feature>
<dbReference type="GO" id="GO:0034335">
    <property type="term" value="F:DNA negative supercoiling activity"/>
    <property type="evidence" value="ECO:0007669"/>
    <property type="project" value="UniProtKB-ARBA"/>
</dbReference>
<evidence type="ECO:0000256" key="6">
    <source>
        <dbReference type="ARBA" id="ARBA00022840"/>
    </source>
</evidence>
<evidence type="ECO:0000256" key="4">
    <source>
        <dbReference type="ARBA" id="ARBA00012895"/>
    </source>
</evidence>
<evidence type="ECO:0000313" key="12">
    <source>
        <dbReference type="Proteomes" id="UP000252008"/>
    </source>
</evidence>
<dbReference type="InterPro" id="IPR020568">
    <property type="entry name" value="Ribosomal_Su5_D2-typ_SF"/>
</dbReference>
<accession>A0A375YE92</accession>
<keyword evidence="9" id="KW-0413">Isomerase</keyword>